<gene>
    <name evidence="1" type="ORF">SLEP1_g26405</name>
</gene>
<accession>A0AAV5JY48</accession>
<protein>
    <recommendedName>
        <fullName evidence="3">Phospholipid/glycerol acyltransferase domain-containing protein</fullName>
    </recommendedName>
</protein>
<keyword evidence="2" id="KW-1185">Reference proteome</keyword>
<sequence length="68" mass="7954">MWILGNPVKIEGTEFSNKRAIYISNHAYPIDIFLIMWLTPTGHCWHCKERGECYHCNLCILDLPEGFN</sequence>
<dbReference type="Proteomes" id="UP001054252">
    <property type="component" value="Unassembled WGS sequence"/>
</dbReference>
<evidence type="ECO:0000313" key="2">
    <source>
        <dbReference type="Proteomes" id="UP001054252"/>
    </source>
</evidence>
<reference evidence="1 2" key="1">
    <citation type="journal article" date="2021" name="Commun. Biol.">
        <title>The genome of Shorea leprosula (Dipterocarpaceae) highlights the ecological relevance of drought in aseasonal tropical rainforests.</title>
        <authorList>
            <person name="Ng K.K.S."/>
            <person name="Kobayashi M.J."/>
            <person name="Fawcett J.A."/>
            <person name="Hatakeyama M."/>
            <person name="Paape T."/>
            <person name="Ng C.H."/>
            <person name="Ang C.C."/>
            <person name="Tnah L.H."/>
            <person name="Lee C.T."/>
            <person name="Nishiyama T."/>
            <person name="Sese J."/>
            <person name="O'Brien M.J."/>
            <person name="Copetti D."/>
            <person name="Mohd Noor M.I."/>
            <person name="Ong R.C."/>
            <person name="Putra M."/>
            <person name="Sireger I.Z."/>
            <person name="Indrioko S."/>
            <person name="Kosugi Y."/>
            <person name="Izuno A."/>
            <person name="Isagi Y."/>
            <person name="Lee S.L."/>
            <person name="Shimizu K.K."/>
        </authorList>
    </citation>
    <scope>NUCLEOTIDE SEQUENCE [LARGE SCALE GENOMIC DNA]</scope>
    <source>
        <strain evidence="1">214</strain>
    </source>
</reference>
<name>A0AAV5JY48_9ROSI</name>
<evidence type="ECO:0000313" key="1">
    <source>
        <dbReference type="EMBL" id="GKV15630.1"/>
    </source>
</evidence>
<evidence type="ECO:0008006" key="3">
    <source>
        <dbReference type="Google" id="ProtNLM"/>
    </source>
</evidence>
<organism evidence="1 2">
    <name type="scientific">Rubroshorea leprosula</name>
    <dbReference type="NCBI Taxonomy" id="152421"/>
    <lineage>
        <taxon>Eukaryota</taxon>
        <taxon>Viridiplantae</taxon>
        <taxon>Streptophyta</taxon>
        <taxon>Embryophyta</taxon>
        <taxon>Tracheophyta</taxon>
        <taxon>Spermatophyta</taxon>
        <taxon>Magnoliopsida</taxon>
        <taxon>eudicotyledons</taxon>
        <taxon>Gunneridae</taxon>
        <taxon>Pentapetalae</taxon>
        <taxon>rosids</taxon>
        <taxon>malvids</taxon>
        <taxon>Malvales</taxon>
        <taxon>Dipterocarpaceae</taxon>
        <taxon>Rubroshorea</taxon>
    </lineage>
</organism>
<comment type="caution">
    <text evidence="1">The sequence shown here is derived from an EMBL/GenBank/DDBJ whole genome shotgun (WGS) entry which is preliminary data.</text>
</comment>
<proteinExistence type="predicted"/>
<dbReference type="AlphaFoldDB" id="A0AAV5JY48"/>
<dbReference type="EMBL" id="BPVZ01000044">
    <property type="protein sequence ID" value="GKV15630.1"/>
    <property type="molecule type" value="Genomic_DNA"/>
</dbReference>